<feature type="transmembrane region" description="Helical" evidence="2">
    <location>
        <begin position="89"/>
        <end position="108"/>
    </location>
</feature>
<feature type="transmembrane region" description="Helical" evidence="2">
    <location>
        <begin position="46"/>
        <end position="69"/>
    </location>
</feature>
<evidence type="ECO:0000256" key="2">
    <source>
        <dbReference type="SAM" id="Phobius"/>
    </source>
</evidence>
<evidence type="ECO:0000313" key="4">
    <source>
        <dbReference type="EMBL" id="WWD17333.1"/>
    </source>
</evidence>
<feature type="domain" description="DUF6534" evidence="3">
    <location>
        <begin position="172"/>
        <end position="259"/>
    </location>
</feature>
<feature type="transmembrane region" description="Helical" evidence="2">
    <location>
        <begin position="120"/>
        <end position="143"/>
    </location>
</feature>
<dbReference type="EMBL" id="CP144053">
    <property type="protein sequence ID" value="WWD17333.1"/>
    <property type="molecule type" value="Genomic_DNA"/>
</dbReference>
<dbReference type="RefSeq" id="XP_031863232.2">
    <property type="nucleotide sequence ID" value="XM_032002295.2"/>
</dbReference>
<sequence>MVLSNPALHLGPYILTFWFDVMSLGMIIYLGVAWHLERGRKNERGLIKCIVYAVVLLSCFASLLFTRWMLDLFAYGFGRLYVDFFSVKYVNWFPVFGNIAICITQIFYTERAYRLNGNRIIIPIILGILILACMGGSISLRIVTYSVKGFFKPSPQMARAGKFSLYTAMLSAVLIDIILLALITIGLLRARTGWTHTNHLIKRLIRMSFETQLPGTLFTLASVIQFTFFGLSPYNVVFCIIQPKISTLSFLILLHGRDHLQQGLSATPNDYQPRPAIYDQEGDARAVVPNLEHTSQHPLPSDMEDAEKAGSQEEKNISPAGRVNIHVIATIE</sequence>
<feature type="transmembrane region" description="Helical" evidence="2">
    <location>
        <begin position="12"/>
        <end position="34"/>
    </location>
</feature>
<proteinExistence type="predicted"/>
<keyword evidence="2" id="KW-0812">Transmembrane</keyword>
<reference evidence="4" key="1">
    <citation type="submission" date="2017-08" db="EMBL/GenBank/DDBJ databases">
        <authorList>
            <person name="Cuomo C."/>
            <person name="Billmyre B."/>
            <person name="Heitman J."/>
        </authorList>
    </citation>
    <scope>NUCLEOTIDE SEQUENCE</scope>
    <source>
        <strain evidence="4">CBS 12478</strain>
    </source>
</reference>
<dbReference type="PANTHER" id="PTHR40465:SF1">
    <property type="entry name" value="DUF6534 DOMAIN-CONTAINING PROTEIN"/>
    <property type="match status" value="1"/>
</dbReference>
<reference evidence="4" key="2">
    <citation type="submission" date="2024-01" db="EMBL/GenBank/DDBJ databases">
        <title>Comparative genomics of Cryptococcus and Kwoniella reveals pathogenesis evolution and contrasting modes of karyotype evolution via chromosome fusion or intercentromeric recombination.</title>
        <authorList>
            <person name="Coelho M.A."/>
            <person name="David-Palma M."/>
            <person name="Shea T."/>
            <person name="Bowers K."/>
            <person name="McGinley-Smith S."/>
            <person name="Mohammad A.W."/>
            <person name="Gnirke A."/>
            <person name="Yurkov A.M."/>
            <person name="Nowrousian M."/>
            <person name="Sun S."/>
            <person name="Cuomo C.A."/>
            <person name="Heitman J."/>
        </authorList>
    </citation>
    <scope>NUCLEOTIDE SEQUENCE</scope>
    <source>
        <strain evidence="4">CBS 12478</strain>
    </source>
</reference>
<name>A0AAJ8MVL7_9TREE</name>
<feature type="compositionally biased region" description="Basic and acidic residues" evidence="1">
    <location>
        <begin position="306"/>
        <end position="316"/>
    </location>
</feature>
<feature type="region of interest" description="Disordered" evidence="1">
    <location>
        <begin position="293"/>
        <end position="316"/>
    </location>
</feature>
<dbReference type="PANTHER" id="PTHR40465">
    <property type="entry name" value="CHROMOSOME 1, WHOLE GENOME SHOTGUN SEQUENCE"/>
    <property type="match status" value="1"/>
</dbReference>
<keyword evidence="2" id="KW-0472">Membrane</keyword>
<feature type="transmembrane region" description="Helical" evidence="2">
    <location>
        <begin position="163"/>
        <end position="188"/>
    </location>
</feature>
<accession>A0AAJ8MVL7</accession>
<keyword evidence="2" id="KW-1133">Transmembrane helix</keyword>
<feature type="transmembrane region" description="Helical" evidence="2">
    <location>
        <begin position="209"/>
        <end position="228"/>
    </location>
</feature>
<dbReference type="InterPro" id="IPR045339">
    <property type="entry name" value="DUF6534"/>
</dbReference>
<evidence type="ECO:0000256" key="1">
    <source>
        <dbReference type="SAM" id="MobiDB-lite"/>
    </source>
</evidence>
<gene>
    <name evidence="4" type="ORF">CI109_101773</name>
</gene>
<dbReference type="Proteomes" id="UP000322225">
    <property type="component" value="Chromosome 3"/>
</dbReference>
<evidence type="ECO:0000259" key="3">
    <source>
        <dbReference type="Pfam" id="PF20152"/>
    </source>
</evidence>
<dbReference type="AlphaFoldDB" id="A0AAJ8MVL7"/>
<keyword evidence="5" id="KW-1185">Reference proteome</keyword>
<dbReference type="Pfam" id="PF20152">
    <property type="entry name" value="DUF6534"/>
    <property type="match status" value="1"/>
</dbReference>
<dbReference type="KEGG" id="ksn:43586406"/>
<protein>
    <recommendedName>
        <fullName evidence="3">DUF6534 domain-containing protein</fullName>
    </recommendedName>
</protein>
<organism evidence="4 5">
    <name type="scientific">Kwoniella shandongensis</name>
    <dbReference type="NCBI Taxonomy" id="1734106"/>
    <lineage>
        <taxon>Eukaryota</taxon>
        <taxon>Fungi</taxon>
        <taxon>Dikarya</taxon>
        <taxon>Basidiomycota</taxon>
        <taxon>Agaricomycotina</taxon>
        <taxon>Tremellomycetes</taxon>
        <taxon>Tremellales</taxon>
        <taxon>Cryptococcaceae</taxon>
        <taxon>Kwoniella</taxon>
    </lineage>
</organism>
<dbReference type="GeneID" id="43586406"/>
<evidence type="ECO:0000313" key="5">
    <source>
        <dbReference type="Proteomes" id="UP000322225"/>
    </source>
</evidence>